<dbReference type="AlphaFoldDB" id="A0A1I6TLQ2"/>
<name>A0A1I6TLQ2_9BACI</name>
<protein>
    <submittedName>
        <fullName evidence="7">DNA-binding response regulator</fullName>
    </submittedName>
    <submittedName>
        <fullName evidence="8">Helix-turn-helix domain-containing protein</fullName>
    </submittedName>
</protein>
<evidence type="ECO:0000313" key="8">
    <source>
        <dbReference type="EMBL" id="SFS89937.1"/>
    </source>
</evidence>
<dbReference type="PRINTS" id="PR00032">
    <property type="entry name" value="HTHARAC"/>
</dbReference>
<dbReference type="Pfam" id="PF12833">
    <property type="entry name" value="HTH_18"/>
    <property type="match status" value="1"/>
</dbReference>
<dbReference type="Proteomes" id="UP000199139">
    <property type="component" value="Unassembled WGS sequence"/>
</dbReference>
<accession>A0A1I6TLQ2</accession>
<evidence type="ECO:0000256" key="4">
    <source>
        <dbReference type="PROSITE-ProRule" id="PRU00169"/>
    </source>
</evidence>
<dbReference type="Pfam" id="PF00072">
    <property type="entry name" value="Response_reg"/>
    <property type="match status" value="1"/>
</dbReference>
<evidence type="ECO:0000259" key="6">
    <source>
        <dbReference type="PROSITE" id="PS50110"/>
    </source>
</evidence>
<dbReference type="PROSITE" id="PS01124">
    <property type="entry name" value="HTH_ARAC_FAMILY_2"/>
    <property type="match status" value="1"/>
</dbReference>
<dbReference type="GO" id="GO:0000160">
    <property type="term" value="P:phosphorelay signal transduction system"/>
    <property type="evidence" value="ECO:0007669"/>
    <property type="project" value="InterPro"/>
</dbReference>
<keyword evidence="3" id="KW-0804">Transcription</keyword>
<dbReference type="InterPro" id="IPR018062">
    <property type="entry name" value="HTH_AraC-typ_CS"/>
</dbReference>
<proteinExistence type="predicted"/>
<sequence>MEEKTLVIVDDEPRAREGIKRTLTRHFEGAHTLVCFETAKEAEAYILSHPVHLLITDIEMREMNGLELIQALKQQQQEPAVIIVSAYSDFNYAKEALRLNVVNYIVKPVSKEELIQTVDQALIDQEKQAKQTLIESYVDESIVRLNEEKHRFSRSIKEAMDYIDTHFSEALTLKVVASVVHLNPSYLSTLFKDELKISFVEYLTRVRVQQAKRLLLTTDMNVTEIAEAVGYQTPKYFNKVFREFEETTPGAYRKSM</sequence>
<keyword evidence="2 7" id="KW-0238">DNA-binding</keyword>
<dbReference type="GO" id="GO:0043565">
    <property type="term" value="F:sequence-specific DNA binding"/>
    <property type="evidence" value="ECO:0007669"/>
    <property type="project" value="InterPro"/>
</dbReference>
<dbReference type="InterPro" id="IPR020449">
    <property type="entry name" value="Tscrpt_reg_AraC-type_HTH"/>
</dbReference>
<dbReference type="SUPFAM" id="SSF46689">
    <property type="entry name" value="Homeodomain-like"/>
    <property type="match status" value="2"/>
</dbReference>
<feature type="domain" description="Response regulatory" evidence="6">
    <location>
        <begin position="5"/>
        <end position="122"/>
    </location>
</feature>
<reference evidence="7 10" key="2">
    <citation type="submission" date="2019-07" db="EMBL/GenBank/DDBJ databases">
        <title>Whole genome shotgun sequence of Halolactibacillus miurensis NBRC 100873.</title>
        <authorList>
            <person name="Hosoyama A."/>
            <person name="Uohara A."/>
            <person name="Ohji S."/>
            <person name="Ichikawa N."/>
        </authorList>
    </citation>
    <scope>NUCLEOTIDE SEQUENCE [LARGE SCALE GENOMIC DNA]</scope>
    <source>
        <strain evidence="7 10">NBRC 100873</strain>
    </source>
</reference>
<organism evidence="8 9">
    <name type="scientific">Halolactibacillus miurensis</name>
    <dbReference type="NCBI Taxonomy" id="306541"/>
    <lineage>
        <taxon>Bacteria</taxon>
        <taxon>Bacillati</taxon>
        <taxon>Bacillota</taxon>
        <taxon>Bacilli</taxon>
        <taxon>Bacillales</taxon>
        <taxon>Bacillaceae</taxon>
        <taxon>Halolactibacillus</taxon>
    </lineage>
</organism>
<dbReference type="InterPro" id="IPR018060">
    <property type="entry name" value="HTH_AraC"/>
</dbReference>
<dbReference type="PROSITE" id="PS00041">
    <property type="entry name" value="HTH_ARAC_FAMILY_1"/>
    <property type="match status" value="1"/>
</dbReference>
<dbReference type="EMBL" id="FPAI01000016">
    <property type="protein sequence ID" value="SFS89937.1"/>
    <property type="molecule type" value="Genomic_DNA"/>
</dbReference>
<gene>
    <name evidence="7" type="ORF">HMI01_17360</name>
    <name evidence="8" type="ORF">SAMN05421668_11613</name>
</gene>
<evidence type="ECO:0000313" key="9">
    <source>
        <dbReference type="Proteomes" id="UP000199139"/>
    </source>
</evidence>
<keyword evidence="10" id="KW-1185">Reference proteome</keyword>
<dbReference type="PROSITE" id="PS50110">
    <property type="entry name" value="RESPONSE_REGULATORY"/>
    <property type="match status" value="1"/>
</dbReference>
<dbReference type="Gene3D" id="3.40.50.2300">
    <property type="match status" value="1"/>
</dbReference>
<dbReference type="Proteomes" id="UP000321773">
    <property type="component" value="Unassembled WGS sequence"/>
</dbReference>
<dbReference type="PANTHER" id="PTHR43280:SF28">
    <property type="entry name" value="HTH-TYPE TRANSCRIPTIONAL ACTIVATOR RHAS"/>
    <property type="match status" value="1"/>
</dbReference>
<feature type="modified residue" description="4-aspartylphosphate" evidence="4">
    <location>
        <position position="57"/>
    </location>
</feature>
<evidence type="ECO:0000313" key="10">
    <source>
        <dbReference type="Proteomes" id="UP000321773"/>
    </source>
</evidence>
<dbReference type="SUPFAM" id="SSF52172">
    <property type="entry name" value="CheY-like"/>
    <property type="match status" value="1"/>
</dbReference>
<keyword evidence="1" id="KW-0805">Transcription regulation</keyword>
<evidence type="ECO:0000256" key="2">
    <source>
        <dbReference type="ARBA" id="ARBA00023125"/>
    </source>
</evidence>
<dbReference type="GO" id="GO:0003700">
    <property type="term" value="F:DNA-binding transcription factor activity"/>
    <property type="evidence" value="ECO:0007669"/>
    <property type="project" value="InterPro"/>
</dbReference>
<evidence type="ECO:0000259" key="5">
    <source>
        <dbReference type="PROSITE" id="PS01124"/>
    </source>
</evidence>
<keyword evidence="4" id="KW-0597">Phosphoprotein</keyword>
<dbReference type="OrthoDB" id="9788446at2"/>
<evidence type="ECO:0000313" key="7">
    <source>
        <dbReference type="EMBL" id="GEM04748.1"/>
    </source>
</evidence>
<dbReference type="InterPro" id="IPR009057">
    <property type="entry name" value="Homeodomain-like_sf"/>
</dbReference>
<dbReference type="CDD" id="cd17536">
    <property type="entry name" value="REC_YesN-like"/>
    <property type="match status" value="1"/>
</dbReference>
<dbReference type="PANTHER" id="PTHR43280">
    <property type="entry name" value="ARAC-FAMILY TRANSCRIPTIONAL REGULATOR"/>
    <property type="match status" value="1"/>
</dbReference>
<dbReference type="InterPro" id="IPR001789">
    <property type="entry name" value="Sig_transdc_resp-reg_receiver"/>
</dbReference>
<evidence type="ECO:0000256" key="3">
    <source>
        <dbReference type="ARBA" id="ARBA00023163"/>
    </source>
</evidence>
<dbReference type="RefSeq" id="WP_089854645.1">
    <property type="nucleotide sequence ID" value="NZ_BJWJ01000016.1"/>
</dbReference>
<dbReference type="STRING" id="306541.SAMN05421668_11613"/>
<dbReference type="SMART" id="SM00342">
    <property type="entry name" value="HTH_ARAC"/>
    <property type="match status" value="1"/>
</dbReference>
<dbReference type="SMART" id="SM00448">
    <property type="entry name" value="REC"/>
    <property type="match status" value="1"/>
</dbReference>
<evidence type="ECO:0000256" key="1">
    <source>
        <dbReference type="ARBA" id="ARBA00023015"/>
    </source>
</evidence>
<dbReference type="InterPro" id="IPR011006">
    <property type="entry name" value="CheY-like_superfamily"/>
</dbReference>
<feature type="domain" description="HTH araC/xylS-type" evidence="5">
    <location>
        <begin position="157"/>
        <end position="255"/>
    </location>
</feature>
<dbReference type="Gene3D" id="1.10.10.60">
    <property type="entry name" value="Homeodomain-like"/>
    <property type="match status" value="2"/>
</dbReference>
<dbReference type="EMBL" id="BJWJ01000016">
    <property type="protein sequence ID" value="GEM04748.1"/>
    <property type="molecule type" value="Genomic_DNA"/>
</dbReference>
<reference evidence="8 9" key="1">
    <citation type="submission" date="2016-10" db="EMBL/GenBank/DDBJ databases">
        <authorList>
            <person name="de Groot N.N."/>
        </authorList>
    </citation>
    <scope>NUCLEOTIDE SEQUENCE [LARGE SCALE GENOMIC DNA]</scope>
    <source>
        <strain evidence="8 9">DSM 17074</strain>
    </source>
</reference>